<dbReference type="FunFam" id="1.25.40.10:FF:000351">
    <property type="entry name" value="Pentatricopeptide repeat-containing protein"/>
    <property type="match status" value="1"/>
</dbReference>
<comment type="caution">
    <text evidence="3">The sequence shown here is derived from an EMBL/GenBank/DDBJ whole genome shotgun (WGS) entry which is preliminary data.</text>
</comment>
<organism evidence="3 4">
    <name type="scientific">Malus baccata</name>
    <name type="common">Siberian crab apple</name>
    <name type="synonym">Pyrus baccata</name>
    <dbReference type="NCBI Taxonomy" id="106549"/>
    <lineage>
        <taxon>Eukaryota</taxon>
        <taxon>Viridiplantae</taxon>
        <taxon>Streptophyta</taxon>
        <taxon>Embryophyta</taxon>
        <taxon>Tracheophyta</taxon>
        <taxon>Spermatophyta</taxon>
        <taxon>Magnoliopsida</taxon>
        <taxon>eudicotyledons</taxon>
        <taxon>Gunneridae</taxon>
        <taxon>Pentapetalae</taxon>
        <taxon>rosids</taxon>
        <taxon>fabids</taxon>
        <taxon>Rosales</taxon>
        <taxon>Rosaceae</taxon>
        <taxon>Amygdaloideae</taxon>
        <taxon>Maleae</taxon>
        <taxon>Malus</taxon>
    </lineage>
</organism>
<keyword evidence="4" id="KW-1185">Reference proteome</keyword>
<dbReference type="GO" id="GO:0009451">
    <property type="term" value="P:RNA modification"/>
    <property type="evidence" value="ECO:0007669"/>
    <property type="project" value="InterPro"/>
</dbReference>
<dbReference type="NCBIfam" id="TIGR00756">
    <property type="entry name" value="PPR"/>
    <property type="match status" value="2"/>
</dbReference>
<dbReference type="InterPro" id="IPR011990">
    <property type="entry name" value="TPR-like_helical_dom_sf"/>
</dbReference>
<dbReference type="EMBL" id="VIEB01001012">
    <property type="protein sequence ID" value="TQD76806.1"/>
    <property type="molecule type" value="Genomic_DNA"/>
</dbReference>
<keyword evidence="1" id="KW-0677">Repeat</keyword>
<reference evidence="3 4" key="1">
    <citation type="journal article" date="2019" name="G3 (Bethesda)">
        <title>Sequencing of a Wild Apple (Malus baccata) Genome Unravels the Differences Between Cultivated and Wild Apple Species Regarding Disease Resistance and Cold Tolerance.</title>
        <authorList>
            <person name="Chen X."/>
        </authorList>
    </citation>
    <scope>NUCLEOTIDE SEQUENCE [LARGE SCALE GENOMIC DNA]</scope>
    <source>
        <strain evidence="4">cv. Shandingzi</strain>
        <tissue evidence="3">Leaves</tissue>
    </source>
</reference>
<proteinExistence type="predicted"/>
<feature type="repeat" description="PPR" evidence="2">
    <location>
        <begin position="95"/>
        <end position="129"/>
    </location>
</feature>
<evidence type="ECO:0000313" key="3">
    <source>
        <dbReference type="EMBL" id="TQD76806.1"/>
    </source>
</evidence>
<name>A0A540KRE7_MALBA</name>
<sequence length="200" mass="21700">MNSGYGNGGFWDKGLQLFSEMESMEMGPDGYIIVGLLSGLADLSLISIGEGIHGLCLKWNLDSNAHVSSVLVSMYSRCMSMNSAHRVFSGLFEPDLVTWSALITGFSQSGDYDKALFFFKNLNMEGKKPDSVLIASMFAATAAAQMAHVGPGCEIHASVLRHGIESDVMISSALIGIESDKALTFCKISDWFCLFYLLIL</sequence>
<protein>
    <recommendedName>
        <fullName evidence="5">Pentatricopeptide repeat-containing protein</fullName>
    </recommendedName>
</protein>
<dbReference type="PROSITE" id="PS51375">
    <property type="entry name" value="PPR"/>
    <property type="match status" value="1"/>
</dbReference>
<dbReference type="PANTHER" id="PTHR47926">
    <property type="entry name" value="PENTATRICOPEPTIDE REPEAT-CONTAINING PROTEIN"/>
    <property type="match status" value="1"/>
</dbReference>
<dbReference type="InterPro" id="IPR046960">
    <property type="entry name" value="PPR_At4g14850-like_plant"/>
</dbReference>
<accession>A0A540KRE7</accession>
<dbReference type="AlphaFoldDB" id="A0A540KRE7"/>
<gene>
    <name evidence="3" type="ORF">C1H46_037668</name>
</gene>
<dbReference type="InterPro" id="IPR002885">
    <property type="entry name" value="PPR_rpt"/>
</dbReference>
<dbReference type="PANTHER" id="PTHR47926:SF347">
    <property type="entry name" value="PENTATRICOPEPTIDE REPEAT-CONTAINING PROTEIN"/>
    <property type="match status" value="1"/>
</dbReference>
<dbReference type="GO" id="GO:0003723">
    <property type="term" value="F:RNA binding"/>
    <property type="evidence" value="ECO:0007669"/>
    <property type="project" value="InterPro"/>
</dbReference>
<dbReference type="Gene3D" id="1.25.40.10">
    <property type="entry name" value="Tetratricopeptide repeat domain"/>
    <property type="match status" value="1"/>
</dbReference>
<evidence type="ECO:0000313" key="4">
    <source>
        <dbReference type="Proteomes" id="UP000315295"/>
    </source>
</evidence>
<dbReference type="Proteomes" id="UP000315295">
    <property type="component" value="Unassembled WGS sequence"/>
</dbReference>
<dbReference type="Pfam" id="PF01535">
    <property type="entry name" value="PPR"/>
    <property type="match status" value="2"/>
</dbReference>
<evidence type="ECO:0000256" key="1">
    <source>
        <dbReference type="ARBA" id="ARBA00022737"/>
    </source>
</evidence>
<evidence type="ECO:0008006" key="5">
    <source>
        <dbReference type="Google" id="ProtNLM"/>
    </source>
</evidence>
<evidence type="ECO:0000256" key="2">
    <source>
        <dbReference type="PROSITE-ProRule" id="PRU00708"/>
    </source>
</evidence>